<comment type="caution">
    <text evidence="6">The sequence shown here is derived from an EMBL/GenBank/DDBJ whole genome shotgun (WGS) entry which is preliminary data.</text>
</comment>
<evidence type="ECO:0000256" key="2">
    <source>
        <dbReference type="ARBA" id="ARBA00023235"/>
    </source>
</evidence>
<dbReference type="Proteomes" id="UP000034694">
    <property type="component" value="Unassembled WGS sequence"/>
</dbReference>
<reference evidence="6 7" key="1">
    <citation type="journal article" date="2015" name="Nature">
        <title>rRNA introns, odd ribosomes, and small enigmatic genomes across a large radiation of phyla.</title>
        <authorList>
            <person name="Brown C.T."/>
            <person name="Hug L.A."/>
            <person name="Thomas B.C."/>
            <person name="Sharon I."/>
            <person name="Castelle C.J."/>
            <person name="Singh A."/>
            <person name="Wilkins M.J."/>
            <person name="Williams K.H."/>
            <person name="Banfield J.F."/>
        </authorList>
    </citation>
    <scope>NUCLEOTIDE SEQUENCE [LARGE SCALE GENOMIC DNA]</scope>
</reference>
<dbReference type="InterPro" id="IPR029000">
    <property type="entry name" value="Cyclophilin-like_dom_sf"/>
</dbReference>
<gene>
    <name evidence="6" type="ORF">UY28_C0022G0016</name>
</gene>
<evidence type="ECO:0000256" key="1">
    <source>
        <dbReference type="ARBA" id="ARBA00023110"/>
    </source>
</evidence>
<dbReference type="CDD" id="cd00317">
    <property type="entry name" value="cyclophilin"/>
    <property type="match status" value="1"/>
</dbReference>
<keyword evidence="2 3" id="KW-0413">Isomerase</keyword>
<dbReference type="SUPFAM" id="SSF50891">
    <property type="entry name" value="Cyclophilin-like"/>
    <property type="match status" value="1"/>
</dbReference>
<comment type="function">
    <text evidence="3">PPIases accelerate the folding of proteins. It catalyzes the cis-trans isomerization of proline imidic peptide bonds in oligopeptides.</text>
</comment>
<dbReference type="PROSITE" id="PS50072">
    <property type="entry name" value="CSA_PPIASE_2"/>
    <property type="match status" value="1"/>
</dbReference>
<dbReference type="EMBL" id="LCPK01000022">
    <property type="protein sequence ID" value="KKU97401.1"/>
    <property type="molecule type" value="Genomic_DNA"/>
</dbReference>
<dbReference type="PANTHER" id="PTHR45625:SF4">
    <property type="entry name" value="PEPTIDYLPROLYL ISOMERASE DOMAIN AND WD REPEAT-CONTAINING PROTEIN 1"/>
    <property type="match status" value="1"/>
</dbReference>
<dbReference type="Gene3D" id="2.40.100.10">
    <property type="entry name" value="Cyclophilin-like"/>
    <property type="match status" value="1"/>
</dbReference>
<evidence type="ECO:0000256" key="4">
    <source>
        <dbReference type="SAM" id="MobiDB-lite"/>
    </source>
</evidence>
<dbReference type="InterPro" id="IPR002130">
    <property type="entry name" value="Cyclophilin-type_PPIase_dom"/>
</dbReference>
<comment type="similarity">
    <text evidence="3">Belongs to the cyclophilin-type PPIase family.</text>
</comment>
<dbReference type="AlphaFoldDB" id="A0A0G1UTM7"/>
<dbReference type="EC" id="5.2.1.8" evidence="3"/>
<name>A0A0G1UTM7_9BACT</name>
<evidence type="ECO:0000256" key="3">
    <source>
        <dbReference type="RuleBase" id="RU363019"/>
    </source>
</evidence>
<evidence type="ECO:0000259" key="5">
    <source>
        <dbReference type="PROSITE" id="PS50072"/>
    </source>
</evidence>
<proteinExistence type="inferred from homology"/>
<dbReference type="Pfam" id="PF00160">
    <property type="entry name" value="Pro_isomerase"/>
    <property type="match status" value="1"/>
</dbReference>
<comment type="catalytic activity">
    <reaction evidence="3">
        <text>[protein]-peptidylproline (omega=180) = [protein]-peptidylproline (omega=0)</text>
        <dbReference type="Rhea" id="RHEA:16237"/>
        <dbReference type="Rhea" id="RHEA-COMP:10747"/>
        <dbReference type="Rhea" id="RHEA-COMP:10748"/>
        <dbReference type="ChEBI" id="CHEBI:83833"/>
        <dbReference type="ChEBI" id="CHEBI:83834"/>
        <dbReference type="EC" id="5.2.1.8"/>
    </reaction>
</comment>
<feature type="region of interest" description="Disordered" evidence="4">
    <location>
        <begin position="29"/>
        <end position="54"/>
    </location>
</feature>
<sequence length="195" mass="21014">MDRNKLIAAVIILGALASVWFLRSKNSNMDSDANPTPTPALNLDGTPSPAISGRPQVEIETSKGKLVLELRPDLAPKTVINFLSKWNSGYCDGKTFHRVEDWVVQGCDPSGDGTGGQTTLPSEFSPEPFTAGSLGVARKSTPRELSNDSQFFIVKTDSLFLNSEYTYFGKVLSGMDVVNKLSPGDKIVSSSILSK</sequence>
<dbReference type="PANTHER" id="PTHR45625">
    <property type="entry name" value="PEPTIDYL-PROLYL CIS-TRANS ISOMERASE-RELATED"/>
    <property type="match status" value="1"/>
</dbReference>
<accession>A0A0G1UTM7</accession>
<dbReference type="InterPro" id="IPR044666">
    <property type="entry name" value="Cyclophilin_A-like"/>
</dbReference>
<feature type="domain" description="PPIase cyclophilin-type" evidence="5">
    <location>
        <begin position="64"/>
        <end position="182"/>
    </location>
</feature>
<organism evidence="6 7">
    <name type="scientific">Candidatus Amesbacteria bacterium GW2011_GWB1_48_13</name>
    <dbReference type="NCBI Taxonomy" id="1618362"/>
    <lineage>
        <taxon>Bacteria</taxon>
        <taxon>Candidatus Amesiibacteriota</taxon>
    </lineage>
</organism>
<evidence type="ECO:0000313" key="7">
    <source>
        <dbReference type="Proteomes" id="UP000034694"/>
    </source>
</evidence>
<dbReference type="PRINTS" id="PR00153">
    <property type="entry name" value="CSAPPISMRASE"/>
</dbReference>
<dbReference type="GO" id="GO:0003755">
    <property type="term" value="F:peptidyl-prolyl cis-trans isomerase activity"/>
    <property type="evidence" value="ECO:0007669"/>
    <property type="project" value="UniProtKB-UniRule"/>
</dbReference>
<evidence type="ECO:0000313" key="6">
    <source>
        <dbReference type="EMBL" id="KKU97401.1"/>
    </source>
</evidence>
<keyword evidence="1 3" id="KW-0697">Rotamase</keyword>
<protein>
    <recommendedName>
        <fullName evidence="3">Peptidyl-prolyl cis-trans isomerase</fullName>
        <shortName evidence="3">PPIase</shortName>
        <ecNumber evidence="3">5.2.1.8</ecNumber>
    </recommendedName>
</protein>